<keyword evidence="6" id="KW-0067">ATP-binding</keyword>
<comment type="function">
    <text evidence="6">Involved in the regulation of the intracellular balance of NAD and NADP, and is a key enzyme in the biosynthesis of NADP. Catalyzes specifically the phosphorylation on 2'-hydroxyl of the adenosine moiety of NAD to yield NADP.</text>
</comment>
<keyword evidence="3 6" id="KW-0521">NADP</keyword>
<organism evidence="7 8">
    <name type="scientific">Helicobacter turcicus</name>
    <dbReference type="NCBI Taxonomy" id="2867412"/>
    <lineage>
        <taxon>Bacteria</taxon>
        <taxon>Pseudomonadati</taxon>
        <taxon>Campylobacterota</taxon>
        <taxon>Epsilonproteobacteria</taxon>
        <taxon>Campylobacterales</taxon>
        <taxon>Helicobacteraceae</taxon>
        <taxon>Helicobacter</taxon>
    </lineage>
</organism>
<comment type="catalytic activity">
    <reaction evidence="5 6">
        <text>NAD(+) + ATP = ADP + NADP(+) + H(+)</text>
        <dbReference type="Rhea" id="RHEA:18629"/>
        <dbReference type="ChEBI" id="CHEBI:15378"/>
        <dbReference type="ChEBI" id="CHEBI:30616"/>
        <dbReference type="ChEBI" id="CHEBI:57540"/>
        <dbReference type="ChEBI" id="CHEBI:58349"/>
        <dbReference type="ChEBI" id="CHEBI:456216"/>
        <dbReference type="EC" id="2.7.1.23"/>
    </reaction>
</comment>
<name>A0ABS7JN71_9HELI</name>
<reference evidence="7 8" key="1">
    <citation type="submission" date="2021-08" db="EMBL/GenBank/DDBJ databases">
        <title>Helicobacter spp. isolated from feces of Anatolian Ground Squirrel (Spermophilus xanthoprymnus) in Turkey.</title>
        <authorList>
            <person name="Aydin F."/>
            <person name="Abay S."/>
            <person name="Kayman T."/>
            <person name="Karakaya E."/>
            <person name="Saticioglu I.B."/>
        </authorList>
    </citation>
    <scope>NUCLEOTIDE SEQUENCE [LARGE SCALE GENOMIC DNA]</scope>
    <source>
        <strain evidence="7 8">Faydin-H70</strain>
    </source>
</reference>
<keyword evidence="4 6" id="KW-0520">NAD</keyword>
<feature type="binding site" evidence="6">
    <location>
        <position position="266"/>
    </location>
    <ligand>
        <name>NAD(+)</name>
        <dbReference type="ChEBI" id="CHEBI:57540"/>
    </ligand>
</feature>
<dbReference type="HAMAP" id="MF_00361">
    <property type="entry name" value="NAD_kinase"/>
    <property type="match status" value="1"/>
</dbReference>
<evidence type="ECO:0000313" key="8">
    <source>
        <dbReference type="Proteomes" id="UP000700059"/>
    </source>
</evidence>
<dbReference type="EMBL" id="JAIGYQ010000005">
    <property type="protein sequence ID" value="MBX7490823.1"/>
    <property type="molecule type" value="Genomic_DNA"/>
</dbReference>
<dbReference type="InterPro" id="IPR017438">
    <property type="entry name" value="ATP-NAD_kinase_N"/>
</dbReference>
<feature type="active site" description="Proton acceptor" evidence="6">
    <location>
        <position position="77"/>
    </location>
</feature>
<evidence type="ECO:0000256" key="5">
    <source>
        <dbReference type="ARBA" id="ARBA00047925"/>
    </source>
</evidence>
<dbReference type="PANTHER" id="PTHR20275:SF0">
    <property type="entry name" value="NAD KINASE"/>
    <property type="match status" value="1"/>
</dbReference>
<dbReference type="Pfam" id="PF20143">
    <property type="entry name" value="NAD_kinase_C"/>
    <property type="match status" value="1"/>
</dbReference>
<evidence type="ECO:0000256" key="4">
    <source>
        <dbReference type="ARBA" id="ARBA00023027"/>
    </source>
</evidence>
<evidence type="ECO:0000256" key="1">
    <source>
        <dbReference type="ARBA" id="ARBA00022679"/>
    </source>
</evidence>
<keyword evidence="6" id="KW-0963">Cytoplasm</keyword>
<evidence type="ECO:0000256" key="6">
    <source>
        <dbReference type="HAMAP-Rule" id="MF_00361"/>
    </source>
</evidence>
<dbReference type="Pfam" id="PF01513">
    <property type="entry name" value="NAD_kinase"/>
    <property type="match status" value="1"/>
</dbReference>
<keyword evidence="8" id="KW-1185">Reference proteome</keyword>
<comment type="subcellular location">
    <subcellularLocation>
        <location evidence="6">Cytoplasm</location>
    </subcellularLocation>
</comment>
<sequence>MQVSKVQNTSTIQTLGVFLRPSTPELKSYFLEFQAQATQLGFRVILDSISAGMIGMHGLNFEELCAESDVLISIGGDGTLISTARRSIAYKKPILGINMGNLGFLTDLQKNEVEAFLPNLKSGSYTIAHHMMLEGKVIKENPEKNESLKTNMQSQRVQNNTSFFALNDIILTRLNDAGMIHLKAYIDGEYFNAYYGDGLIIATPTGSTAYNISAGGAVVYPFSKNILLTPICAHSLTQRPLILPDSFEIAITLGEQGCCNIVIDGQESKPLKFGEKITIYAKNEGVRLIHSPHWNYFKILKEKFHWGDFD</sequence>
<dbReference type="InterPro" id="IPR002504">
    <property type="entry name" value="NADK"/>
</dbReference>
<proteinExistence type="inferred from homology"/>
<feature type="binding site" evidence="6">
    <location>
        <begin position="208"/>
        <end position="213"/>
    </location>
    <ligand>
        <name>NAD(+)</name>
        <dbReference type="ChEBI" id="CHEBI:57540"/>
    </ligand>
</feature>
<dbReference type="InterPro" id="IPR017437">
    <property type="entry name" value="ATP-NAD_kinase_PpnK-typ_C"/>
</dbReference>
<keyword evidence="2 6" id="KW-0418">Kinase</keyword>
<dbReference type="Proteomes" id="UP000700059">
    <property type="component" value="Unassembled WGS sequence"/>
</dbReference>
<dbReference type="InterPro" id="IPR016064">
    <property type="entry name" value="NAD/diacylglycerol_kinase_sf"/>
</dbReference>
<keyword evidence="1 6" id="KW-0808">Transferase</keyword>
<dbReference type="Gene3D" id="2.60.200.30">
    <property type="entry name" value="Probable inorganic polyphosphate/atp-NAD kinase, domain 2"/>
    <property type="match status" value="1"/>
</dbReference>
<protein>
    <recommendedName>
        <fullName evidence="6">NAD kinase</fullName>
        <ecNumber evidence="6">2.7.1.23</ecNumber>
    </recommendedName>
    <alternativeName>
        <fullName evidence="6">ATP-dependent NAD kinase</fullName>
    </alternativeName>
</protein>
<dbReference type="Gene3D" id="3.40.50.10330">
    <property type="entry name" value="Probable inorganic polyphosphate/atp-NAD kinase, domain 1"/>
    <property type="match status" value="1"/>
</dbReference>
<dbReference type="PANTHER" id="PTHR20275">
    <property type="entry name" value="NAD KINASE"/>
    <property type="match status" value="1"/>
</dbReference>
<evidence type="ECO:0000256" key="3">
    <source>
        <dbReference type="ARBA" id="ARBA00022857"/>
    </source>
</evidence>
<dbReference type="EC" id="2.7.1.23" evidence="6"/>
<comment type="caution">
    <text evidence="7">The sequence shown here is derived from an EMBL/GenBank/DDBJ whole genome shotgun (WGS) entry which is preliminary data.</text>
</comment>
<gene>
    <name evidence="6" type="primary">nadK</name>
    <name evidence="7" type="ORF">K4G57_05010</name>
</gene>
<dbReference type="GO" id="GO:0016301">
    <property type="term" value="F:kinase activity"/>
    <property type="evidence" value="ECO:0007669"/>
    <property type="project" value="UniProtKB-KW"/>
</dbReference>
<comment type="similarity">
    <text evidence="6">Belongs to the NAD kinase family.</text>
</comment>
<dbReference type="SUPFAM" id="SSF111331">
    <property type="entry name" value="NAD kinase/diacylglycerol kinase-like"/>
    <property type="match status" value="1"/>
</dbReference>
<keyword evidence="6" id="KW-0547">Nucleotide-binding</keyword>
<feature type="binding site" evidence="6">
    <location>
        <begin position="167"/>
        <end position="168"/>
    </location>
    <ligand>
        <name>NAD(+)</name>
        <dbReference type="ChEBI" id="CHEBI:57540"/>
    </ligand>
</feature>
<feature type="binding site" evidence="6">
    <location>
        <position position="197"/>
    </location>
    <ligand>
        <name>NAD(+)</name>
        <dbReference type="ChEBI" id="CHEBI:57540"/>
    </ligand>
</feature>
<feature type="binding site" evidence="6">
    <location>
        <begin position="77"/>
        <end position="78"/>
    </location>
    <ligand>
        <name>NAD(+)</name>
        <dbReference type="ChEBI" id="CHEBI:57540"/>
    </ligand>
</feature>
<evidence type="ECO:0000256" key="2">
    <source>
        <dbReference type="ARBA" id="ARBA00022777"/>
    </source>
</evidence>
<accession>A0ABS7JN71</accession>
<comment type="cofactor">
    <cofactor evidence="6">
        <name>a divalent metal cation</name>
        <dbReference type="ChEBI" id="CHEBI:60240"/>
    </cofactor>
</comment>
<comment type="caution">
    <text evidence="6">Lacks conserved residue(s) required for the propagation of feature annotation.</text>
</comment>
<evidence type="ECO:0000313" key="7">
    <source>
        <dbReference type="EMBL" id="MBX7490823.1"/>
    </source>
</evidence>